<dbReference type="AlphaFoldDB" id="A0AAQ3ID17"/>
<dbReference type="InterPro" id="IPR025474">
    <property type="entry name" value="DUF4325"/>
</dbReference>
<dbReference type="Pfam" id="PF14213">
    <property type="entry name" value="DUF4325"/>
    <property type="match status" value="1"/>
</dbReference>
<protein>
    <submittedName>
        <fullName evidence="2">STAS-like domain-containing protein</fullName>
    </submittedName>
</protein>
<accession>A0AAQ3ID17</accession>
<evidence type="ECO:0000259" key="1">
    <source>
        <dbReference type="Pfam" id="PF14213"/>
    </source>
</evidence>
<name>A0AAQ3ID17_BACIU</name>
<dbReference type="RefSeq" id="WP_283009879.1">
    <property type="nucleotide sequence ID" value="NZ_CP125292.1"/>
</dbReference>
<reference evidence="2" key="1">
    <citation type="submission" date="2023-05" db="EMBL/GenBank/DDBJ databases">
        <title>Complete genome sequence of Bacillus subtilis SRCM117797 isolated from Soybean paste.</title>
        <authorList>
            <person name="Abraha H.B."/>
            <person name="Kim K.-P."/>
            <person name="Ryu M.-S."/>
            <person name="Jeong D.-Y."/>
        </authorList>
    </citation>
    <scope>NUCLEOTIDE SEQUENCE</scope>
    <source>
        <strain evidence="2">SRCM117797</strain>
    </source>
</reference>
<evidence type="ECO:0000313" key="2">
    <source>
        <dbReference type="EMBL" id="WHM19891.1"/>
    </source>
</evidence>
<sequence length="102" mass="11589">MGSVIKVLDHVERCYSNDDGQKIQTKIKSAFYNDQKVNLSFEGVDGVTSSFINTALIDLLEEFSFDFIKTHLSFSGSNAQINKLINDRFKFEVKKRSELVSC</sequence>
<dbReference type="EMBL" id="CP125292">
    <property type="protein sequence ID" value="WHM19891.1"/>
    <property type="molecule type" value="Genomic_DNA"/>
</dbReference>
<gene>
    <name evidence="2" type="ORF">QL281_13310</name>
</gene>
<proteinExistence type="predicted"/>
<organism evidence="2 3">
    <name type="scientific">Bacillus subtilis</name>
    <dbReference type="NCBI Taxonomy" id="1423"/>
    <lineage>
        <taxon>Bacteria</taxon>
        <taxon>Bacillati</taxon>
        <taxon>Bacillota</taxon>
        <taxon>Bacilli</taxon>
        <taxon>Bacillales</taxon>
        <taxon>Bacillaceae</taxon>
        <taxon>Bacillus</taxon>
    </lineage>
</organism>
<dbReference type="Proteomes" id="UP001229422">
    <property type="component" value="Chromosome"/>
</dbReference>
<feature type="domain" description="DUF4325" evidence="1">
    <location>
        <begin position="19"/>
        <end position="80"/>
    </location>
</feature>
<evidence type="ECO:0000313" key="3">
    <source>
        <dbReference type="Proteomes" id="UP001229422"/>
    </source>
</evidence>